<gene>
    <name evidence="1" type="ORF">M0R45_031171</name>
</gene>
<dbReference type="PANTHER" id="PTHR47186">
    <property type="entry name" value="LEUCINE-RICH REPEAT-CONTAINING PROTEIN 57"/>
    <property type="match status" value="1"/>
</dbReference>
<dbReference type="SUPFAM" id="SSF52047">
    <property type="entry name" value="RNI-like"/>
    <property type="match status" value="1"/>
</dbReference>
<comment type="caution">
    <text evidence="1">The sequence shown here is derived from an EMBL/GenBank/DDBJ whole genome shotgun (WGS) entry which is preliminary data.</text>
</comment>
<evidence type="ECO:0000313" key="2">
    <source>
        <dbReference type="Proteomes" id="UP001457282"/>
    </source>
</evidence>
<keyword evidence="2" id="KW-1185">Reference proteome</keyword>
<proteinExistence type="predicted"/>
<evidence type="ECO:0008006" key="3">
    <source>
        <dbReference type="Google" id="ProtNLM"/>
    </source>
</evidence>
<evidence type="ECO:0000313" key="1">
    <source>
        <dbReference type="EMBL" id="KAK9922722.1"/>
    </source>
</evidence>
<organism evidence="1 2">
    <name type="scientific">Rubus argutus</name>
    <name type="common">Southern blackberry</name>
    <dbReference type="NCBI Taxonomy" id="59490"/>
    <lineage>
        <taxon>Eukaryota</taxon>
        <taxon>Viridiplantae</taxon>
        <taxon>Streptophyta</taxon>
        <taxon>Embryophyta</taxon>
        <taxon>Tracheophyta</taxon>
        <taxon>Spermatophyta</taxon>
        <taxon>Magnoliopsida</taxon>
        <taxon>eudicotyledons</taxon>
        <taxon>Gunneridae</taxon>
        <taxon>Pentapetalae</taxon>
        <taxon>rosids</taxon>
        <taxon>fabids</taxon>
        <taxon>Rosales</taxon>
        <taxon>Rosaceae</taxon>
        <taxon>Rosoideae</taxon>
        <taxon>Rosoideae incertae sedis</taxon>
        <taxon>Rubus</taxon>
    </lineage>
</organism>
<sequence>MLGTSSPRTRLQMMKNLKTIELVGCKGLTKISDLFRFPNLINLKVNSCGSLDEVCVSVGVLKNLVNMDLGGNGVLGKFEIAEEMKSLKRLNLTGTAIKELSSSSIGCLINFEELILLSCKNLTDVPCSIFELQHLQHLNLSGCINLVTFPTQSESNWRRSLHDKYYDPLSVNLGKCKRLVEVSEFAREIYSLNMSRCPLLRRVSKLCNILEGKESKMWPRTNLYCCHLLCDNLASEVAKMKNNLPDDSAVTALLSLFLSCRQSGFEVTFPGNKYPEWFTCHTGFERFPWPKDINITGIQVYKFKIEFPENFNWENKGLAFCIQSDLDSVFSGVFFRFRAIYINGVCIESTMWDDVQFGEGVAWSCVVVLHSIPYNNNEAR</sequence>
<dbReference type="Gene3D" id="3.80.10.10">
    <property type="entry name" value="Ribonuclease Inhibitor"/>
    <property type="match status" value="2"/>
</dbReference>
<protein>
    <recommendedName>
        <fullName evidence="3">Leucine-rich repeat domain, L domain-containing protein</fullName>
    </recommendedName>
</protein>
<name>A0AAW1WDW4_RUBAR</name>
<reference evidence="1 2" key="1">
    <citation type="journal article" date="2023" name="G3 (Bethesda)">
        <title>A chromosome-length genome assembly and annotation of blackberry (Rubus argutus, cv. 'Hillquist').</title>
        <authorList>
            <person name="Bruna T."/>
            <person name="Aryal R."/>
            <person name="Dudchenko O."/>
            <person name="Sargent D.J."/>
            <person name="Mead D."/>
            <person name="Buti M."/>
            <person name="Cavallini A."/>
            <person name="Hytonen T."/>
            <person name="Andres J."/>
            <person name="Pham M."/>
            <person name="Weisz D."/>
            <person name="Mascagni F."/>
            <person name="Usai G."/>
            <person name="Natali L."/>
            <person name="Bassil N."/>
            <person name="Fernandez G.E."/>
            <person name="Lomsadze A."/>
            <person name="Armour M."/>
            <person name="Olukolu B."/>
            <person name="Poorten T."/>
            <person name="Britton C."/>
            <person name="Davik J."/>
            <person name="Ashrafi H."/>
            <person name="Aiden E.L."/>
            <person name="Borodovsky M."/>
            <person name="Worthington M."/>
        </authorList>
    </citation>
    <scope>NUCLEOTIDE SEQUENCE [LARGE SCALE GENOMIC DNA]</scope>
    <source>
        <strain evidence="1">PI 553951</strain>
    </source>
</reference>
<dbReference type="PANTHER" id="PTHR47186:SF3">
    <property type="entry name" value="OS09G0267800 PROTEIN"/>
    <property type="match status" value="1"/>
</dbReference>
<dbReference type="InterPro" id="IPR032675">
    <property type="entry name" value="LRR_dom_sf"/>
</dbReference>
<dbReference type="AlphaFoldDB" id="A0AAW1WDW4"/>
<accession>A0AAW1WDW4</accession>
<dbReference type="EMBL" id="JBEDUW010000006">
    <property type="protein sequence ID" value="KAK9922722.1"/>
    <property type="molecule type" value="Genomic_DNA"/>
</dbReference>
<dbReference type="Proteomes" id="UP001457282">
    <property type="component" value="Unassembled WGS sequence"/>
</dbReference>